<comment type="caution">
    <text evidence="2">The sequence shown here is derived from an EMBL/GenBank/DDBJ whole genome shotgun (WGS) entry which is preliminary data.</text>
</comment>
<proteinExistence type="predicted"/>
<protein>
    <recommendedName>
        <fullName evidence="3">Prepilin-type N-terminal cleavage/methylation domain-containing protein</fullName>
    </recommendedName>
</protein>
<gene>
    <name evidence="2" type="ORF">ENW00_01250</name>
</gene>
<name>A0A7C3RJ27_DICTH</name>
<evidence type="ECO:0000313" key="2">
    <source>
        <dbReference type="EMBL" id="HFX12779.1"/>
    </source>
</evidence>
<dbReference type="AlphaFoldDB" id="A0A7C3RJ27"/>
<feature type="transmembrane region" description="Helical" evidence="1">
    <location>
        <begin position="12"/>
        <end position="36"/>
    </location>
</feature>
<keyword evidence="1" id="KW-1133">Transmembrane helix</keyword>
<evidence type="ECO:0008006" key="3">
    <source>
        <dbReference type="Google" id="ProtNLM"/>
    </source>
</evidence>
<accession>A0A7C3RJ27</accession>
<evidence type="ECO:0000256" key="1">
    <source>
        <dbReference type="SAM" id="Phobius"/>
    </source>
</evidence>
<dbReference type="EMBL" id="DTIN01000009">
    <property type="protein sequence ID" value="HFX12779.1"/>
    <property type="molecule type" value="Genomic_DNA"/>
</dbReference>
<sequence>MKCQKISKYSGFSVLEALIAGAVLLIAIVGILQMYFVTFYNAPKVENLINANYILSKEAELIFSKSYTILDSYITSNYPKVVKDKNMVYTITCTIDNTLTWGRFIRLEASWIEGKENKEFRIEFFRAKL</sequence>
<keyword evidence="1" id="KW-0472">Membrane</keyword>
<reference evidence="2" key="1">
    <citation type="journal article" date="2020" name="mSystems">
        <title>Genome- and Community-Level Interaction Insights into Carbon Utilization and Element Cycling Functions of Hydrothermarchaeota in Hydrothermal Sediment.</title>
        <authorList>
            <person name="Zhou Z."/>
            <person name="Liu Y."/>
            <person name="Xu W."/>
            <person name="Pan J."/>
            <person name="Luo Z.H."/>
            <person name="Li M."/>
        </authorList>
    </citation>
    <scope>NUCLEOTIDE SEQUENCE [LARGE SCALE GENOMIC DNA]</scope>
    <source>
        <strain evidence="2">SpSt-81</strain>
    </source>
</reference>
<organism evidence="2">
    <name type="scientific">Dictyoglomus thermophilum</name>
    <dbReference type="NCBI Taxonomy" id="14"/>
    <lineage>
        <taxon>Bacteria</taxon>
        <taxon>Pseudomonadati</taxon>
        <taxon>Dictyoglomota</taxon>
        <taxon>Dictyoglomia</taxon>
        <taxon>Dictyoglomales</taxon>
        <taxon>Dictyoglomaceae</taxon>
        <taxon>Dictyoglomus</taxon>
    </lineage>
</organism>
<keyword evidence="1" id="KW-0812">Transmembrane</keyword>